<evidence type="ECO:0000313" key="2">
    <source>
        <dbReference type="Proteomes" id="UP000327493"/>
    </source>
</evidence>
<dbReference type="EMBL" id="VOFY01000040">
    <property type="protein sequence ID" value="KAA8579195.1"/>
    <property type="molecule type" value="Genomic_DNA"/>
</dbReference>
<proteinExistence type="predicted"/>
<name>A0A5J5CDF4_9PERO</name>
<dbReference type="Gene3D" id="1.10.167.10">
    <property type="entry name" value="Regulator of G-protein Signalling 4, domain 2"/>
    <property type="match status" value="1"/>
</dbReference>
<comment type="caution">
    <text evidence="1">The sequence shown here is derived from an EMBL/GenBank/DDBJ whole genome shotgun (WGS) entry which is preliminary data.</text>
</comment>
<dbReference type="InterPro" id="IPR044926">
    <property type="entry name" value="RGS_subdomain_2"/>
</dbReference>
<keyword evidence="2" id="KW-1185">Reference proteome</keyword>
<gene>
    <name evidence="1" type="ORF">FQN60_000017</name>
</gene>
<sequence>MEIESMVANSALIKAREGGGSKGRSWKWREMFRFSHISQCADLAMTIGEAFETKSDDLRGECGSSIIQRFFRTQV</sequence>
<organism evidence="1 2">
    <name type="scientific">Etheostoma spectabile</name>
    <name type="common">orangethroat darter</name>
    <dbReference type="NCBI Taxonomy" id="54343"/>
    <lineage>
        <taxon>Eukaryota</taxon>
        <taxon>Metazoa</taxon>
        <taxon>Chordata</taxon>
        <taxon>Craniata</taxon>
        <taxon>Vertebrata</taxon>
        <taxon>Euteleostomi</taxon>
        <taxon>Actinopterygii</taxon>
        <taxon>Neopterygii</taxon>
        <taxon>Teleostei</taxon>
        <taxon>Neoteleostei</taxon>
        <taxon>Acanthomorphata</taxon>
        <taxon>Eupercaria</taxon>
        <taxon>Perciformes</taxon>
        <taxon>Percoidei</taxon>
        <taxon>Percidae</taxon>
        <taxon>Etheostomatinae</taxon>
        <taxon>Etheostoma</taxon>
    </lineage>
</organism>
<protein>
    <submittedName>
        <fullName evidence="1">Uncharacterized protein</fullName>
    </submittedName>
</protein>
<reference evidence="1 2" key="1">
    <citation type="submission" date="2019-08" db="EMBL/GenBank/DDBJ databases">
        <title>A chromosome-level genome assembly, high-density linkage maps, and genome scans reveal the genomic architecture of hybrid incompatibilities underlying speciation via character displacement in darters (Percidae: Etheostominae).</title>
        <authorList>
            <person name="Moran R.L."/>
            <person name="Catchen J.M."/>
            <person name="Fuller R.C."/>
        </authorList>
    </citation>
    <scope>NUCLEOTIDE SEQUENCE [LARGE SCALE GENOMIC DNA]</scope>
    <source>
        <strain evidence="1">EspeVRDwgs_2016</strain>
        <tissue evidence="1">Muscle</tissue>
    </source>
</reference>
<dbReference type="Proteomes" id="UP000327493">
    <property type="component" value="Unassembled WGS sequence"/>
</dbReference>
<dbReference type="AlphaFoldDB" id="A0A5J5CDF4"/>
<accession>A0A5J5CDF4</accession>
<evidence type="ECO:0000313" key="1">
    <source>
        <dbReference type="EMBL" id="KAA8579195.1"/>
    </source>
</evidence>